<protein>
    <submittedName>
        <fullName evidence="6">LysR family transcriptional regulator</fullName>
    </submittedName>
</protein>
<dbReference type="PANTHER" id="PTHR30419:SF8">
    <property type="entry name" value="NITROGEN ASSIMILATION TRANSCRIPTIONAL ACTIVATOR-RELATED"/>
    <property type="match status" value="1"/>
</dbReference>
<dbReference type="SUPFAM" id="SSF53850">
    <property type="entry name" value="Periplasmic binding protein-like II"/>
    <property type="match status" value="1"/>
</dbReference>
<dbReference type="Pfam" id="PF03466">
    <property type="entry name" value="LysR_substrate"/>
    <property type="match status" value="1"/>
</dbReference>
<dbReference type="InterPro" id="IPR000847">
    <property type="entry name" value="LysR_HTH_N"/>
</dbReference>
<evidence type="ECO:0000256" key="3">
    <source>
        <dbReference type="ARBA" id="ARBA00023125"/>
    </source>
</evidence>
<evidence type="ECO:0000313" key="6">
    <source>
        <dbReference type="EMBL" id="HIR51266.1"/>
    </source>
</evidence>
<dbReference type="InterPro" id="IPR005119">
    <property type="entry name" value="LysR_subst-bd"/>
</dbReference>
<evidence type="ECO:0000256" key="1">
    <source>
        <dbReference type="ARBA" id="ARBA00009437"/>
    </source>
</evidence>
<dbReference type="Gene3D" id="1.10.10.10">
    <property type="entry name" value="Winged helix-like DNA-binding domain superfamily/Winged helix DNA-binding domain"/>
    <property type="match status" value="1"/>
</dbReference>
<dbReference type="FunFam" id="1.10.10.10:FF:000001">
    <property type="entry name" value="LysR family transcriptional regulator"/>
    <property type="match status" value="1"/>
</dbReference>
<dbReference type="GO" id="GO:0003700">
    <property type="term" value="F:DNA-binding transcription factor activity"/>
    <property type="evidence" value="ECO:0007669"/>
    <property type="project" value="InterPro"/>
</dbReference>
<dbReference type="InterPro" id="IPR036388">
    <property type="entry name" value="WH-like_DNA-bd_sf"/>
</dbReference>
<sequence length="290" mass="31401">MELRVLRYFLVVAQEENITQAAKKLHLTQPTLSRQMMLLEQELGVTLFDRGRRRIFLTASGLLLRERAAALLALSDKTVEDLASQEETLAGEVVLALGGQAGRNAETLARAMAAFRRRYPQVRFSLPPCDTAALQAGLERGTIDLALWSGTVDASRYEAMPLPHRERWGLLVAASSSWAAETAIPAAALTGLTLLLPQAEEAAQALSAWAAAASVRLSPALRYGQAAWAAALVQAGAGAALCPDGVDWGAALRFVPLEPPMERETALIWKKNRMLAPAAATFLQWLRHSL</sequence>
<accession>A0A9D1DIJ2</accession>
<dbReference type="CDD" id="cd05466">
    <property type="entry name" value="PBP2_LTTR_substrate"/>
    <property type="match status" value="1"/>
</dbReference>
<evidence type="ECO:0000256" key="4">
    <source>
        <dbReference type="ARBA" id="ARBA00023163"/>
    </source>
</evidence>
<evidence type="ECO:0000313" key="7">
    <source>
        <dbReference type="Proteomes" id="UP000824239"/>
    </source>
</evidence>
<evidence type="ECO:0000256" key="2">
    <source>
        <dbReference type="ARBA" id="ARBA00023015"/>
    </source>
</evidence>
<keyword evidence="3" id="KW-0238">DNA-binding</keyword>
<dbReference type="SUPFAM" id="SSF46785">
    <property type="entry name" value="Winged helix' DNA-binding domain"/>
    <property type="match status" value="1"/>
</dbReference>
<name>A0A9D1DIJ2_9FIRM</name>
<dbReference type="InterPro" id="IPR036390">
    <property type="entry name" value="WH_DNA-bd_sf"/>
</dbReference>
<dbReference type="AlphaFoldDB" id="A0A9D1DIJ2"/>
<dbReference type="GO" id="GO:0003677">
    <property type="term" value="F:DNA binding"/>
    <property type="evidence" value="ECO:0007669"/>
    <property type="project" value="UniProtKB-KW"/>
</dbReference>
<reference evidence="6" key="2">
    <citation type="journal article" date="2021" name="PeerJ">
        <title>Extensive microbial diversity within the chicken gut microbiome revealed by metagenomics and culture.</title>
        <authorList>
            <person name="Gilroy R."/>
            <person name="Ravi A."/>
            <person name="Getino M."/>
            <person name="Pursley I."/>
            <person name="Horton D.L."/>
            <person name="Alikhan N.F."/>
            <person name="Baker D."/>
            <person name="Gharbi K."/>
            <person name="Hall N."/>
            <person name="Watson M."/>
            <person name="Adriaenssens E.M."/>
            <person name="Foster-Nyarko E."/>
            <person name="Jarju S."/>
            <person name="Secka A."/>
            <person name="Antonio M."/>
            <person name="Oren A."/>
            <person name="Chaudhuri R.R."/>
            <person name="La Ragione R."/>
            <person name="Hildebrand F."/>
            <person name="Pallen M.J."/>
        </authorList>
    </citation>
    <scope>NUCLEOTIDE SEQUENCE</scope>
    <source>
        <strain evidence="6">ChiBcec15-4380</strain>
    </source>
</reference>
<proteinExistence type="inferred from homology"/>
<keyword evidence="2" id="KW-0805">Transcription regulation</keyword>
<gene>
    <name evidence="6" type="ORF">IAA53_08295</name>
</gene>
<organism evidence="6 7">
    <name type="scientific">Candidatus Avoscillospira avicola</name>
    <dbReference type="NCBI Taxonomy" id="2840706"/>
    <lineage>
        <taxon>Bacteria</taxon>
        <taxon>Bacillati</taxon>
        <taxon>Bacillota</taxon>
        <taxon>Clostridia</taxon>
        <taxon>Eubacteriales</taxon>
        <taxon>Oscillospiraceae</taxon>
        <taxon>Oscillospiraceae incertae sedis</taxon>
        <taxon>Candidatus Avoscillospira</taxon>
    </lineage>
</organism>
<feature type="domain" description="HTH lysR-type" evidence="5">
    <location>
        <begin position="1"/>
        <end position="58"/>
    </location>
</feature>
<dbReference type="Gene3D" id="3.40.190.290">
    <property type="match status" value="1"/>
</dbReference>
<comment type="caution">
    <text evidence="6">The sequence shown here is derived from an EMBL/GenBank/DDBJ whole genome shotgun (WGS) entry which is preliminary data.</text>
</comment>
<comment type="similarity">
    <text evidence="1">Belongs to the LysR transcriptional regulatory family.</text>
</comment>
<dbReference type="PRINTS" id="PR00039">
    <property type="entry name" value="HTHLYSR"/>
</dbReference>
<dbReference type="PROSITE" id="PS50931">
    <property type="entry name" value="HTH_LYSR"/>
    <property type="match status" value="1"/>
</dbReference>
<dbReference type="EMBL" id="DVHE01000063">
    <property type="protein sequence ID" value="HIR51266.1"/>
    <property type="molecule type" value="Genomic_DNA"/>
</dbReference>
<dbReference type="Pfam" id="PF00126">
    <property type="entry name" value="HTH_1"/>
    <property type="match status" value="1"/>
</dbReference>
<evidence type="ECO:0000259" key="5">
    <source>
        <dbReference type="PROSITE" id="PS50931"/>
    </source>
</evidence>
<dbReference type="Proteomes" id="UP000824239">
    <property type="component" value="Unassembled WGS sequence"/>
</dbReference>
<keyword evidence="4" id="KW-0804">Transcription</keyword>
<dbReference type="PANTHER" id="PTHR30419">
    <property type="entry name" value="HTH-TYPE TRANSCRIPTIONAL REGULATOR YBHD"/>
    <property type="match status" value="1"/>
</dbReference>
<dbReference type="InterPro" id="IPR050950">
    <property type="entry name" value="HTH-type_LysR_regulators"/>
</dbReference>
<dbReference type="GO" id="GO:0005829">
    <property type="term" value="C:cytosol"/>
    <property type="evidence" value="ECO:0007669"/>
    <property type="project" value="TreeGrafter"/>
</dbReference>
<reference evidence="6" key="1">
    <citation type="submission" date="2020-10" db="EMBL/GenBank/DDBJ databases">
        <authorList>
            <person name="Gilroy R."/>
        </authorList>
    </citation>
    <scope>NUCLEOTIDE SEQUENCE</scope>
    <source>
        <strain evidence="6">ChiBcec15-4380</strain>
    </source>
</reference>